<dbReference type="SMART" id="SM00220">
    <property type="entry name" value="S_TKc"/>
    <property type="match status" value="1"/>
</dbReference>
<keyword evidence="1 3" id="KW-0547">Nucleotide-binding</keyword>
<gene>
    <name evidence="6" type="ORF">NT6N_07080</name>
</gene>
<dbReference type="PROSITE" id="PS00108">
    <property type="entry name" value="PROTEIN_KINASE_ST"/>
    <property type="match status" value="1"/>
</dbReference>
<dbReference type="PROSITE" id="PS50011">
    <property type="entry name" value="PROTEIN_KINASE_DOM"/>
    <property type="match status" value="1"/>
</dbReference>
<dbReference type="Pfam" id="PF08308">
    <property type="entry name" value="PEGA"/>
    <property type="match status" value="1"/>
</dbReference>
<dbReference type="Gene3D" id="3.30.200.20">
    <property type="entry name" value="Phosphorylase Kinase, domain 1"/>
    <property type="match status" value="1"/>
</dbReference>
<dbReference type="PANTHER" id="PTHR23150">
    <property type="entry name" value="SULFATASE MODIFYING FACTOR 1, 2"/>
    <property type="match status" value="1"/>
</dbReference>
<organism evidence="6">
    <name type="scientific">Oceaniferula spumae</name>
    <dbReference type="NCBI Taxonomy" id="2979115"/>
    <lineage>
        <taxon>Bacteria</taxon>
        <taxon>Pseudomonadati</taxon>
        <taxon>Verrucomicrobiota</taxon>
        <taxon>Verrucomicrobiia</taxon>
        <taxon>Verrucomicrobiales</taxon>
        <taxon>Verrucomicrobiaceae</taxon>
        <taxon>Oceaniferula</taxon>
    </lineage>
</organism>
<dbReference type="InterPro" id="IPR051043">
    <property type="entry name" value="Sulfatase_Mod_Factor_Kinase"/>
</dbReference>
<feature type="binding site" evidence="3">
    <location>
        <position position="42"/>
    </location>
    <ligand>
        <name>ATP</name>
        <dbReference type="ChEBI" id="CHEBI:30616"/>
    </ligand>
</feature>
<evidence type="ECO:0000313" key="6">
    <source>
        <dbReference type="EMBL" id="BDS05668.1"/>
    </source>
</evidence>
<dbReference type="Gene3D" id="3.90.1580.10">
    <property type="entry name" value="paralog of FGE (formylglycine-generating enzyme)"/>
    <property type="match status" value="1"/>
</dbReference>
<feature type="domain" description="Protein kinase" evidence="5">
    <location>
        <begin position="14"/>
        <end position="294"/>
    </location>
</feature>
<keyword evidence="4" id="KW-0812">Transmembrane</keyword>
<accession>A0AAT9FI73</accession>
<keyword evidence="2 3" id="KW-0067">ATP-binding</keyword>
<evidence type="ECO:0000256" key="4">
    <source>
        <dbReference type="SAM" id="Phobius"/>
    </source>
</evidence>
<dbReference type="InterPro" id="IPR000719">
    <property type="entry name" value="Prot_kinase_dom"/>
</dbReference>
<dbReference type="PROSITE" id="PS00107">
    <property type="entry name" value="PROTEIN_KINASE_ATP"/>
    <property type="match status" value="1"/>
</dbReference>
<dbReference type="InterPro" id="IPR008271">
    <property type="entry name" value="Ser/Thr_kinase_AS"/>
</dbReference>
<keyword evidence="4" id="KW-0472">Membrane</keyword>
<dbReference type="Gene3D" id="1.10.510.10">
    <property type="entry name" value="Transferase(Phosphotransferase) domain 1"/>
    <property type="match status" value="1"/>
</dbReference>
<evidence type="ECO:0000256" key="3">
    <source>
        <dbReference type="PROSITE-ProRule" id="PRU10141"/>
    </source>
</evidence>
<evidence type="ECO:0000256" key="1">
    <source>
        <dbReference type="ARBA" id="ARBA00022741"/>
    </source>
</evidence>
<dbReference type="SUPFAM" id="SSF56112">
    <property type="entry name" value="Protein kinase-like (PK-like)"/>
    <property type="match status" value="1"/>
</dbReference>
<dbReference type="CDD" id="cd14014">
    <property type="entry name" value="STKc_PknB_like"/>
    <property type="match status" value="1"/>
</dbReference>
<dbReference type="InterPro" id="IPR005532">
    <property type="entry name" value="SUMF_dom"/>
</dbReference>
<dbReference type="GO" id="GO:0004672">
    <property type="term" value="F:protein kinase activity"/>
    <property type="evidence" value="ECO:0007669"/>
    <property type="project" value="InterPro"/>
</dbReference>
<dbReference type="InterPro" id="IPR017441">
    <property type="entry name" value="Protein_kinase_ATP_BS"/>
</dbReference>
<dbReference type="InterPro" id="IPR011009">
    <property type="entry name" value="Kinase-like_dom_sf"/>
</dbReference>
<dbReference type="GO" id="GO:0120147">
    <property type="term" value="F:formylglycine-generating oxidase activity"/>
    <property type="evidence" value="ECO:0007669"/>
    <property type="project" value="TreeGrafter"/>
</dbReference>
<dbReference type="GO" id="GO:0005524">
    <property type="term" value="F:ATP binding"/>
    <property type="evidence" value="ECO:0007669"/>
    <property type="project" value="UniProtKB-UniRule"/>
</dbReference>
<dbReference type="EMBL" id="AP026866">
    <property type="protein sequence ID" value="BDS05668.1"/>
    <property type="molecule type" value="Genomic_DNA"/>
</dbReference>
<dbReference type="InterPro" id="IPR013229">
    <property type="entry name" value="PEGA"/>
</dbReference>
<name>A0AAT9FI73_9BACT</name>
<dbReference type="PANTHER" id="PTHR23150:SF19">
    <property type="entry name" value="FORMYLGLYCINE-GENERATING ENZYME"/>
    <property type="match status" value="1"/>
</dbReference>
<feature type="transmembrane region" description="Helical" evidence="4">
    <location>
        <begin position="285"/>
        <end position="304"/>
    </location>
</feature>
<dbReference type="SUPFAM" id="SSF56436">
    <property type="entry name" value="C-type lectin-like"/>
    <property type="match status" value="1"/>
</dbReference>
<dbReference type="Pfam" id="PF03781">
    <property type="entry name" value="FGE-sulfatase"/>
    <property type="match status" value="1"/>
</dbReference>
<keyword evidence="4" id="KW-1133">Transmembrane helix</keyword>
<reference evidence="6" key="1">
    <citation type="submission" date="2024-07" db="EMBL/GenBank/DDBJ databases">
        <title>Complete genome sequence of Verrucomicrobiaceae bacterium NT6N.</title>
        <authorList>
            <person name="Huang C."/>
            <person name="Takami H."/>
            <person name="Hamasaki K."/>
        </authorList>
    </citation>
    <scope>NUCLEOTIDE SEQUENCE</scope>
    <source>
        <strain evidence="6">NT6N</strain>
    </source>
</reference>
<dbReference type="InterPro" id="IPR042095">
    <property type="entry name" value="SUMF_sf"/>
</dbReference>
<protein>
    <recommendedName>
        <fullName evidence="5">Protein kinase domain-containing protein</fullName>
    </recommendedName>
</protein>
<dbReference type="KEGG" id="osu:NT6N_07080"/>
<sequence length="856" mass="96760">MRGRVSPEPVIPDHEVLRKIGGGSYGEVWLARGVTGAMRAVKVVRREDFEDERGFEREFEGILKYEPMSRDHAGLVNILHVGRSHQEGEFYYYVMELGDDIRTGNEINPVEYEPRNLRTDLKKAAGTPLNPDFVIEVGLCLADALEHLHEKGLAHRDIKPSNIIFVDGKAKLADIGLVATRGQRTFVGTEGFVPPEGPGSAQADVYGLGKVMYEMATGKDRLQFPELPDELPEDANRKRWLNLNQIICDICEPRVSKRTIKTAASLAIALRRLQRGKRVKRRRRGALLAMIPLVACLALVGWVFRGHIPWPTQAKADPPPPPVEKKIEYGFVKVISDPEGAEVYDRDGNFLDVTPLKNIRMVAGERYWFEFRLEGYRTEPAEGVVVANETQIVEHVLSIYSPPVSGQEWVDNMGIRYQPMDGYHISAGFVRLYQWRRFEQDTNKKYNAEVIEHSESGVNRSIVLVTPEQADMYCRWQSEKASTEGYLTEVQYISAKVDKSFKSPAMSPRAIKQGLRPFQCLVKNIPFAHLEIHSVPEGAILQIDGEYRGVTPRPRVRVKPGSLQLTLSLEGYRRVTKTMDLKDGGNEKVVINLQRNNSVVFGKKWSNSLGMQFVPIGEDLMVSAWETRVSDYNTYVKESKATAPPSPGFNQGPNHPVLQVTRADAMAFCKWLTAREQKDERISSDVEYRLLTDLEWSHLAGLEERPDQLPSVREFRPEKIFPWGTVWPPEDAEFKVGNLADKSAAQAANVRRDRTLMNYEDGFEKTSPVGSFPPNNLGIYDLAGNAHEWVSDDYDENGKYGVLRGGGWNSYQKEHLYVSQRYTVRSTKASNLYGFRVALAKKVKLMTSQISEDESP</sequence>
<evidence type="ECO:0000256" key="2">
    <source>
        <dbReference type="ARBA" id="ARBA00022840"/>
    </source>
</evidence>
<dbReference type="AlphaFoldDB" id="A0AAT9FI73"/>
<proteinExistence type="predicted"/>
<dbReference type="InterPro" id="IPR016187">
    <property type="entry name" value="CTDL_fold"/>
</dbReference>
<evidence type="ECO:0000259" key="5">
    <source>
        <dbReference type="PROSITE" id="PS50011"/>
    </source>
</evidence>
<dbReference type="Pfam" id="PF00069">
    <property type="entry name" value="Pkinase"/>
    <property type="match status" value="1"/>
</dbReference>